<dbReference type="InterPro" id="IPR007303">
    <property type="entry name" value="TIP41-like"/>
</dbReference>
<comment type="caution">
    <text evidence="2">The sequence shown here is derived from an EMBL/GenBank/DDBJ whole genome shotgun (WGS) entry which is preliminary data.</text>
</comment>
<evidence type="ECO:0000313" key="3">
    <source>
        <dbReference type="Proteomes" id="UP000054937"/>
    </source>
</evidence>
<dbReference type="OrthoDB" id="10253878at2759"/>
<protein>
    <recommendedName>
        <fullName evidence="4">TIP41-like protein</fullName>
    </recommendedName>
</protein>
<dbReference type="Pfam" id="PF04176">
    <property type="entry name" value="TIP41"/>
    <property type="match status" value="1"/>
</dbReference>
<dbReference type="EMBL" id="LDAU01000123">
    <property type="protein sequence ID" value="KRX03909.1"/>
    <property type="molecule type" value="Genomic_DNA"/>
</dbReference>
<dbReference type="GO" id="GO:0031929">
    <property type="term" value="P:TOR signaling"/>
    <property type="evidence" value="ECO:0007669"/>
    <property type="project" value="TreeGrafter"/>
</dbReference>
<dbReference type="InterPro" id="IPR051330">
    <property type="entry name" value="Phosphatase_reg/MetRdx"/>
</dbReference>
<dbReference type="PANTHER" id="PTHR21021">
    <property type="entry name" value="GAF/PUTATIVE CYTOSKELETAL PROTEIN"/>
    <property type="match status" value="1"/>
</dbReference>
<dbReference type="OMA" id="KWASHIS"/>
<evidence type="ECO:0000313" key="2">
    <source>
        <dbReference type="EMBL" id="KRX03909.1"/>
    </source>
</evidence>
<reference evidence="2 3" key="1">
    <citation type="journal article" date="2015" name="Sci. Rep.">
        <title>Genome of the facultative scuticociliatosis pathogen Pseudocohnilembus persalinus provides insight into its virulence through horizontal gene transfer.</title>
        <authorList>
            <person name="Xiong J."/>
            <person name="Wang G."/>
            <person name="Cheng J."/>
            <person name="Tian M."/>
            <person name="Pan X."/>
            <person name="Warren A."/>
            <person name="Jiang C."/>
            <person name="Yuan D."/>
            <person name="Miao W."/>
        </authorList>
    </citation>
    <scope>NUCLEOTIDE SEQUENCE [LARGE SCALE GENOMIC DNA]</scope>
    <source>
        <strain evidence="2">36N120E</strain>
    </source>
</reference>
<evidence type="ECO:0008006" key="4">
    <source>
        <dbReference type="Google" id="ProtNLM"/>
    </source>
</evidence>
<dbReference type="PANTHER" id="PTHR21021:SF16">
    <property type="entry name" value="TIP41-LIKE PROTEIN"/>
    <property type="match status" value="1"/>
</dbReference>
<evidence type="ECO:0000256" key="1">
    <source>
        <dbReference type="ARBA" id="ARBA00006658"/>
    </source>
</evidence>
<comment type="similarity">
    <text evidence="1">Belongs to the TIP41 family.</text>
</comment>
<gene>
    <name evidence="2" type="ORF">PPERSA_12114</name>
</gene>
<name>A0A0V0QPH7_PSEPJ</name>
<organism evidence="2 3">
    <name type="scientific">Pseudocohnilembus persalinus</name>
    <name type="common">Ciliate</name>
    <dbReference type="NCBI Taxonomy" id="266149"/>
    <lineage>
        <taxon>Eukaryota</taxon>
        <taxon>Sar</taxon>
        <taxon>Alveolata</taxon>
        <taxon>Ciliophora</taxon>
        <taxon>Intramacronucleata</taxon>
        <taxon>Oligohymenophorea</taxon>
        <taxon>Scuticociliatia</taxon>
        <taxon>Philasterida</taxon>
        <taxon>Pseudocohnilembidae</taxon>
        <taxon>Pseudocohnilembus</taxon>
    </lineage>
</organism>
<proteinExistence type="inferred from homology"/>
<dbReference type="AlphaFoldDB" id="A0A0V0QPH7"/>
<dbReference type="InParanoid" id="A0A0V0QPH7"/>
<dbReference type="Proteomes" id="UP000054937">
    <property type="component" value="Unassembled WGS sequence"/>
</dbReference>
<accession>A0A0V0QPH7</accession>
<dbReference type="GO" id="GO:0005829">
    <property type="term" value="C:cytosol"/>
    <property type="evidence" value="ECO:0007669"/>
    <property type="project" value="TreeGrafter"/>
</dbReference>
<sequence length="329" mass="39353">MEQKVEDLIAKSQVIKKDEYSQNGWDFKFQTSGIMTSDELDQLTDYLTMNIAPDVVFGKNLARLENKEHNFVLEFNPRDSLRFSNFKARETRLIKDQSELQHRSKEFNHINIIPKEVKIRQASIWKNKKVDPEIASEIKEIQQFSDCFFSTPYKGTVKTMNQDPKYERDYYKKEAETAISKEEVAENDYPYCIATDDKIPLENLTQENPIKWHSMVYQWEDELDDNGHTTSEFRFRVMGDCFFGLLRHYLRLDDVVVRIYDTRIYHDFKWNYILREFMVKEDSYENIMAKGFQFTPKWMIDPGQSHLIAPYVKETYNFKDKIYFCPPKN</sequence>
<keyword evidence="3" id="KW-1185">Reference proteome</keyword>